<dbReference type="GO" id="GO:0004519">
    <property type="term" value="F:endonuclease activity"/>
    <property type="evidence" value="ECO:0007669"/>
    <property type="project" value="UniProtKB-KW"/>
</dbReference>
<keyword evidence="2" id="KW-0255">Endonuclease</keyword>
<evidence type="ECO:0000313" key="2">
    <source>
        <dbReference type="EMBL" id="MCS4533038.1"/>
    </source>
</evidence>
<dbReference type="CDD" id="cd22319">
    <property type="entry name" value="DpnI-like"/>
    <property type="match status" value="1"/>
</dbReference>
<dbReference type="Pfam" id="PF06044">
    <property type="entry name" value="DpnI"/>
    <property type="match status" value="1"/>
</dbReference>
<feature type="domain" description="Dam-replacing protein HTH" evidence="1">
    <location>
        <begin position="187"/>
        <end position="254"/>
    </location>
</feature>
<keyword evidence="3" id="KW-1185">Reference proteome</keyword>
<sequence>MNLHFDTHLAKGYKNPSQIVRVLTENWMAINMYCPNCGCSHIKKAPNNRPVQDFLCPQCNEQFELKSKNGKSIGKKIDDGAYHTMIERIQSNDNPNFFFLMYKKADYSVQQLILVPKHFMTVDMIIRRKPLSETANRKGWIGCQIDMSRLPESGKILLIDQAKVIEPEQVHQQWQSNLFLRNQKATSKGWLLAIIKCIEQLPEKFDLKQLYKFEEQLAIQFPNNQHIKDKIRQQLQILRDQNIIEFSARGHYRKLQP</sequence>
<gene>
    <name evidence="2" type="ORF">NXS09_01815</name>
</gene>
<dbReference type="InterPro" id="IPR010324">
    <property type="entry name" value="DRP"/>
</dbReference>
<proteinExistence type="predicted"/>
<dbReference type="Gene3D" id="1.10.10.10">
    <property type="entry name" value="Winged helix-like DNA-binding domain superfamily/Winged helix DNA-binding domain"/>
    <property type="match status" value="1"/>
</dbReference>
<evidence type="ECO:0000313" key="3">
    <source>
        <dbReference type="Proteomes" id="UP001166947"/>
    </source>
</evidence>
<dbReference type="Pfam" id="PF17726">
    <property type="entry name" value="DpnI_C"/>
    <property type="match status" value="1"/>
</dbReference>
<keyword evidence="2" id="KW-0540">Nuclease</keyword>
<reference evidence="2" key="2">
    <citation type="journal article" date="2023" name="Curr. Microbiol.">
        <title>Neisseria montereyensis sp. nov., Isolated from Oropharynx of California Sea Lion (Zalophus californianus): Genomic, Phylogenetic, and Phenotypic Study.</title>
        <authorList>
            <person name="Volokhov D.V."/>
            <person name="Zagorodnyaya T.A."/>
            <person name="Furtak V.A."/>
            <person name="Nattanmai G."/>
            <person name="Randall L."/>
            <person name="Jose S."/>
            <person name="Gao Y."/>
            <person name="Gulland F.M."/>
            <person name="Eisenberg T."/>
            <person name="Delmonte P."/>
            <person name="Blom J."/>
            <person name="Mitchell K.K."/>
        </authorList>
    </citation>
    <scope>NUCLEOTIDE SEQUENCE</scope>
    <source>
        <strain evidence="2">CSL10203-ORH2</strain>
    </source>
</reference>
<dbReference type="Gene3D" id="3.40.210.30">
    <property type="entry name" value="Dam replacing family, catalytic PD-(D/E)XK domain"/>
    <property type="match status" value="1"/>
</dbReference>
<dbReference type="Proteomes" id="UP001166947">
    <property type="component" value="Unassembled WGS sequence"/>
</dbReference>
<dbReference type="RefSeq" id="WP_259290951.1">
    <property type="nucleotide sequence ID" value="NZ_JANUXW010000001.1"/>
</dbReference>
<organism evidence="2 3">
    <name type="scientific">Neisseria montereyensis</name>
    <dbReference type="NCBI Taxonomy" id="2973938"/>
    <lineage>
        <taxon>Bacteria</taxon>
        <taxon>Pseudomonadati</taxon>
        <taxon>Pseudomonadota</taxon>
        <taxon>Betaproteobacteria</taxon>
        <taxon>Neisseriales</taxon>
        <taxon>Neisseriaceae</taxon>
        <taxon>Neisseria</taxon>
    </lineage>
</organism>
<dbReference type="InterPro" id="IPR036388">
    <property type="entry name" value="WH-like_DNA-bd_sf"/>
</dbReference>
<dbReference type="InterPro" id="IPR043025">
    <property type="entry name" value="DRP_PD-(D/E)XK_dom"/>
</dbReference>
<evidence type="ECO:0000259" key="1">
    <source>
        <dbReference type="Pfam" id="PF17726"/>
    </source>
</evidence>
<reference evidence="2" key="1">
    <citation type="submission" date="2022-08" db="EMBL/GenBank/DDBJ databases">
        <authorList>
            <person name="Volokhov D.V."/>
            <person name="Furtak V.A."/>
            <person name="Zagorodnyaya T.A."/>
        </authorList>
    </citation>
    <scope>NUCLEOTIDE SEQUENCE</scope>
    <source>
        <strain evidence="2">CSL10203-ORH2</strain>
    </source>
</reference>
<dbReference type="EMBL" id="JANUXW010000001">
    <property type="protein sequence ID" value="MCS4533038.1"/>
    <property type="molecule type" value="Genomic_DNA"/>
</dbReference>
<accession>A0ABT2FA06</accession>
<dbReference type="InterPro" id="IPR041368">
    <property type="entry name" value="DRP_C"/>
</dbReference>
<name>A0ABT2FA06_9NEIS</name>
<protein>
    <submittedName>
        <fullName evidence="2">Restriction endonuclease</fullName>
    </submittedName>
</protein>
<comment type="caution">
    <text evidence="2">The sequence shown here is derived from an EMBL/GenBank/DDBJ whole genome shotgun (WGS) entry which is preliminary data.</text>
</comment>
<keyword evidence="2" id="KW-0378">Hydrolase</keyword>